<dbReference type="InterPro" id="IPR044938">
    <property type="entry name" value="EDC4_C_sf"/>
</dbReference>
<evidence type="ECO:0000256" key="5">
    <source>
        <dbReference type="SAM" id="MobiDB-lite"/>
    </source>
</evidence>
<evidence type="ECO:0000256" key="2">
    <source>
        <dbReference type="ARBA" id="ARBA00022490"/>
    </source>
</evidence>
<evidence type="ECO:0000256" key="1">
    <source>
        <dbReference type="ARBA" id="ARBA00004496"/>
    </source>
</evidence>
<dbReference type="Proteomes" id="UP000008370">
    <property type="component" value="Unassembled WGS sequence"/>
</dbReference>
<dbReference type="GO" id="GO:0031087">
    <property type="term" value="P:deadenylation-independent decapping of nuclear-transcribed mRNA"/>
    <property type="evidence" value="ECO:0007669"/>
    <property type="project" value="InterPro"/>
</dbReference>
<dbReference type="HOGENOM" id="CLU_005468_0_0_1"/>
<dbReference type="Gene3D" id="1.10.220.100">
    <property type="entry name" value="conserved c-terminal region of ge- 1"/>
    <property type="match status" value="1"/>
</dbReference>
<dbReference type="OrthoDB" id="21128at2759"/>
<keyword evidence="7" id="KW-1185">Reference proteome</keyword>
<keyword evidence="4" id="KW-0677">Repeat</keyword>
<dbReference type="EMBL" id="JH930472">
    <property type="protein sequence ID" value="EKM55623.1"/>
    <property type="molecule type" value="Genomic_DNA"/>
</dbReference>
<keyword evidence="3" id="KW-0853">WD repeat</keyword>
<dbReference type="InParanoid" id="K5VVP9"/>
<evidence type="ECO:0000313" key="7">
    <source>
        <dbReference type="Proteomes" id="UP000008370"/>
    </source>
</evidence>
<feature type="compositionally biased region" description="Polar residues" evidence="5">
    <location>
        <begin position="831"/>
        <end position="841"/>
    </location>
</feature>
<name>K5VVP9_PHACS</name>
<evidence type="ECO:0008006" key="8">
    <source>
        <dbReference type="Google" id="ProtNLM"/>
    </source>
</evidence>
<comment type="subcellular location">
    <subcellularLocation>
        <location evidence="1">Cytoplasm</location>
    </subcellularLocation>
</comment>
<feature type="compositionally biased region" description="Polar residues" evidence="5">
    <location>
        <begin position="335"/>
        <end position="348"/>
    </location>
</feature>
<dbReference type="GO" id="GO:0000932">
    <property type="term" value="C:P-body"/>
    <property type="evidence" value="ECO:0007669"/>
    <property type="project" value="TreeGrafter"/>
</dbReference>
<sequence>MDPGSRDNLFSRGPSPPPQPQLYQQGAPAQVSDPHPPAPPSTRESAPTAHNTLDTLFHGLTASAPQQASQQPPSHASNVYAVPQDVPHSGPATPASVNAGSVSSSHSGPSNTTADRQNALLSLLGTVTSPPSNPQAAPSFVSMPQQVPTPPGSAPRVGQTSNEQTKFLLDQLMSGPKYNNEPQPSTYPPLASGGPSPTYLPSNADSQSHSQGEFYSAESYGPSEQIQPSEYPEAPLNNQTNQRPPSPGRRSLFDFVSPFDALASPPQQSKRKPVPPQQPPSTDSTGDSSWTNVTMDPKRKSVENLMDQITRGQGPLQPPAQSVTAQFDPYAPSEELSTPQAEQAQTRASRPLPPHPTQQQQQSPRASPPKVPAQARQQRQSVDSPIGPPAPQGSYYQQPRKEKESSPFRPIEPQARGKGNGGKGKAVAAPQQTIIFDVAQSLEEIRAPPDAVKSTAIALVKVDSTFLPGTTIGATHWVAYAMTKGRVRVISRSSGDRTLLQLPSLFPTSVAVSDMSVHGNRLAGVTSDGGFVVWELPELIRDDVPGKIVLCVLPSTDMDPLHADQDSEDAISIEEGGKTAEAKGKSPEAPSADVTAALTKEIRKVEENLHTRIGRMIGKELDKQHQRLEDARANEQAADFVRQEKILKLISTELTKNTTRVVEMAVKAEVQSSVLPALENITKTEVKAALNNQISKGLAESMKQNLPNEIERLLLRPDVSNHIARTFSGAVTPIVEKHVKDAITKTLIPTYSQQSSQMHQELSREIHGEILNLKKEIITWQSEALRGQEAVIRDLEQSVRVLSDQIKYLTMNVGSSGQLNLPAVQRGSPASLPSAQHSQGNLSQLRHANIPLVSQQPPSSYAPPQHGPFPQQQQQAPQQPLPPPQSAPWFPTNIAAPQASHPVAPPPAPQAVNRTPPLPQNEEWDDTYLAVLGSQDSRQLRELLARSNPEIVMPTTSSGPLSQAVVLTLVHRLSQIIGETPPVDESFKSSLWWLQRAASTLNTSDPLISPYVSRVLPSVQQMLNTTKQRLAILPGGPLMPETARTISDVQDMLARKPM</sequence>
<keyword evidence="2" id="KW-0963">Cytoplasm</keyword>
<proteinExistence type="predicted"/>
<feature type="compositionally biased region" description="Polar residues" evidence="5">
    <location>
        <begin position="280"/>
        <end position="294"/>
    </location>
</feature>
<feature type="region of interest" description="Disordered" evidence="5">
    <location>
        <begin position="853"/>
        <end position="910"/>
    </location>
</feature>
<feature type="compositionally biased region" description="Low complexity" evidence="5">
    <location>
        <begin position="854"/>
        <end position="878"/>
    </location>
</feature>
<accession>K5VVP9</accession>
<dbReference type="AlphaFoldDB" id="K5VVP9"/>
<dbReference type="RefSeq" id="XP_007395943.1">
    <property type="nucleotide sequence ID" value="XM_007395881.1"/>
</dbReference>
<organism evidence="6 7">
    <name type="scientific">Phanerochaete carnosa (strain HHB-10118-sp)</name>
    <name type="common">White-rot fungus</name>
    <name type="synonym">Peniophora carnosa</name>
    <dbReference type="NCBI Taxonomy" id="650164"/>
    <lineage>
        <taxon>Eukaryota</taxon>
        <taxon>Fungi</taxon>
        <taxon>Dikarya</taxon>
        <taxon>Basidiomycota</taxon>
        <taxon>Agaricomycotina</taxon>
        <taxon>Agaricomycetes</taxon>
        <taxon>Polyporales</taxon>
        <taxon>Phanerochaetaceae</taxon>
        <taxon>Phanerochaete</taxon>
    </lineage>
</organism>
<dbReference type="PANTHER" id="PTHR15598:SF5">
    <property type="entry name" value="ENHANCER OF MRNA-DECAPPING PROTEIN 4"/>
    <property type="match status" value="1"/>
</dbReference>
<feature type="compositionally biased region" description="Polar residues" evidence="5">
    <location>
        <begin position="42"/>
        <end position="54"/>
    </location>
</feature>
<feature type="region of interest" description="Disordered" evidence="5">
    <location>
        <begin position="1"/>
        <end position="427"/>
    </location>
</feature>
<dbReference type="STRING" id="650164.K5VVP9"/>
<protein>
    <recommendedName>
        <fullName evidence="8">Enhancer of mRNA-decapping protein 4 WD40 repeat region domain-containing protein</fullName>
    </recommendedName>
</protein>
<reference evidence="6 7" key="1">
    <citation type="journal article" date="2012" name="BMC Genomics">
        <title>Comparative genomics of the white-rot fungi, Phanerochaete carnosa and P. chrysosporium, to elucidate the genetic basis of the distinct wood types they colonize.</title>
        <authorList>
            <person name="Suzuki H."/>
            <person name="MacDonald J."/>
            <person name="Syed K."/>
            <person name="Salamov A."/>
            <person name="Hori C."/>
            <person name="Aerts A."/>
            <person name="Henrissat B."/>
            <person name="Wiebenga A."/>
            <person name="vanKuyk P.A."/>
            <person name="Barry K."/>
            <person name="Lindquist E."/>
            <person name="LaButti K."/>
            <person name="Lapidus A."/>
            <person name="Lucas S."/>
            <person name="Coutinho P."/>
            <person name="Gong Y."/>
            <person name="Samejima M."/>
            <person name="Mahadevan R."/>
            <person name="Abou-Zaid M."/>
            <person name="de Vries R.P."/>
            <person name="Igarashi K."/>
            <person name="Yadav J.S."/>
            <person name="Grigoriev I.V."/>
            <person name="Master E.R."/>
        </authorList>
    </citation>
    <scope>NUCLEOTIDE SEQUENCE [LARGE SCALE GENOMIC DNA]</scope>
    <source>
        <strain evidence="6 7">HHB-10118-sp</strain>
    </source>
</reference>
<feature type="compositionally biased region" description="Polar residues" evidence="5">
    <location>
        <begin position="199"/>
        <end position="213"/>
    </location>
</feature>
<feature type="region of interest" description="Disordered" evidence="5">
    <location>
        <begin position="820"/>
        <end position="841"/>
    </location>
</feature>
<dbReference type="GeneID" id="18916562"/>
<dbReference type="KEGG" id="pco:PHACADRAFT_256363"/>
<feature type="compositionally biased region" description="Polar residues" evidence="5">
    <location>
        <begin position="112"/>
        <end position="146"/>
    </location>
</feature>
<feature type="compositionally biased region" description="Low complexity" evidence="5">
    <location>
        <begin position="21"/>
        <end position="30"/>
    </location>
</feature>
<feature type="compositionally biased region" description="Low complexity" evidence="5">
    <location>
        <begin position="94"/>
        <end position="111"/>
    </location>
</feature>
<dbReference type="InterPro" id="IPR045152">
    <property type="entry name" value="EDC4-like"/>
</dbReference>
<gene>
    <name evidence="6" type="ORF">PHACADRAFT_256363</name>
</gene>
<evidence type="ECO:0000313" key="6">
    <source>
        <dbReference type="EMBL" id="EKM55623.1"/>
    </source>
</evidence>
<evidence type="ECO:0000256" key="4">
    <source>
        <dbReference type="ARBA" id="ARBA00022737"/>
    </source>
</evidence>
<feature type="compositionally biased region" description="Low complexity" evidence="5">
    <location>
        <begin position="62"/>
        <end position="77"/>
    </location>
</feature>
<dbReference type="PANTHER" id="PTHR15598">
    <property type="entry name" value="ENHANCER OF MRNA-DECAPPING PROTEIN 4"/>
    <property type="match status" value="1"/>
</dbReference>
<evidence type="ECO:0000256" key="3">
    <source>
        <dbReference type="ARBA" id="ARBA00022574"/>
    </source>
</evidence>